<dbReference type="InterPro" id="IPR052976">
    <property type="entry name" value="Scoloptoxin-like"/>
</dbReference>
<dbReference type="SUPFAM" id="SSF57625">
    <property type="entry name" value="Invertebrate chitin-binding proteins"/>
    <property type="match status" value="1"/>
</dbReference>
<dbReference type="Proteomes" id="UP001152799">
    <property type="component" value="Chromosome 11"/>
</dbReference>
<feature type="compositionally biased region" description="Acidic residues" evidence="1">
    <location>
        <begin position="564"/>
        <end position="576"/>
    </location>
</feature>
<dbReference type="PANTHER" id="PTHR22933:SF40">
    <property type="entry name" value="CUTICULAR PROTEIN ANALOGOUS TO PERITROPHINS 1-H"/>
    <property type="match status" value="1"/>
</dbReference>
<keyword evidence="5" id="KW-1185">Reference proteome</keyword>
<dbReference type="GO" id="GO:0008061">
    <property type="term" value="F:chitin binding"/>
    <property type="evidence" value="ECO:0007669"/>
    <property type="project" value="InterPro"/>
</dbReference>
<feature type="compositionally biased region" description="Basic residues" evidence="1">
    <location>
        <begin position="237"/>
        <end position="246"/>
    </location>
</feature>
<feature type="compositionally biased region" description="Basic and acidic residues" evidence="1">
    <location>
        <begin position="345"/>
        <end position="354"/>
    </location>
</feature>
<feature type="chain" id="PRO_5040284669" description="Chitin-binding type-2 domain-containing protein" evidence="2">
    <location>
        <begin position="26"/>
        <end position="804"/>
    </location>
</feature>
<dbReference type="EMBL" id="OU892287">
    <property type="protein sequence ID" value="CAH1123982.1"/>
    <property type="molecule type" value="Genomic_DNA"/>
</dbReference>
<feature type="compositionally biased region" description="Basic and acidic residues" evidence="1">
    <location>
        <begin position="369"/>
        <end position="384"/>
    </location>
</feature>
<feature type="compositionally biased region" description="Low complexity" evidence="1">
    <location>
        <begin position="59"/>
        <end position="87"/>
    </location>
</feature>
<accession>A0A9P0GP54</accession>
<evidence type="ECO:0000313" key="5">
    <source>
        <dbReference type="Proteomes" id="UP001152799"/>
    </source>
</evidence>
<feature type="compositionally biased region" description="Basic and acidic residues" evidence="1">
    <location>
        <begin position="662"/>
        <end position="671"/>
    </location>
</feature>
<proteinExistence type="predicted"/>
<evidence type="ECO:0000313" key="4">
    <source>
        <dbReference type="EMBL" id="CAH1123982.1"/>
    </source>
</evidence>
<feature type="compositionally biased region" description="Acidic residues" evidence="1">
    <location>
        <begin position="285"/>
        <end position="297"/>
    </location>
</feature>
<reference evidence="4" key="1">
    <citation type="submission" date="2022-01" db="EMBL/GenBank/DDBJ databases">
        <authorList>
            <person name="King R."/>
        </authorList>
    </citation>
    <scope>NUCLEOTIDE SEQUENCE</scope>
</reference>
<feature type="compositionally biased region" description="Acidic residues" evidence="1">
    <location>
        <begin position="322"/>
        <end position="338"/>
    </location>
</feature>
<feature type="region of interest" description="Disordered" evidence="1">
    <location>
        <begin position="38"/>
        <end position="87"/>
    </location>
</feature>
<dbReference type="SMART" id="SM00494">
    <property type="entry name" value="ChtBD2"/>
    <property type="match status" value="1"/>
</dbReference>
<feature type="signal peptide" evidence="2">
    <location>
        <begin position="1"/>
        <end position="25"/>
    </location>
</feature>
<feature type="compositionally biased region" description="Basic and acidic residues" evidence="1">
    <location>
        <begin position="524"/>
        <end position="533"/>
    </location>
</feature>
<feature type="compositionally biased region" description="Basic residues" evidence="1">
    <location>
        <begin position="269"/>
        <end position="280"/>
    </location>
</feature>
<dbReference type="AlphaFoldDB" id="A0A9P0GP54"/>
<dbReference type="InterPro" id="IPR002557">
    <property type="entry name" value="Chitin-bd_dom"/>
</dbReference>
<feature type="compositionally biased region" description="Basic and acidic residues" evidence="1">
    <location>
        <begin position="500"/>
        <end position="513"/>
    </location>
</feature>
<dbReference type="PANTHER" id="PTHR22933">
    <property type="entry name" value="FI18007P1-RELATED"/>
    <property type="match status" value="1"/>
</dbReference>
<feature type="compositionally biased region" description="Low complexity" evidence="1">
    <location>
        <begin position="589"/>
        <end position="603"/>
    </location>
</feature>
<evidence type="ECO:0000256" key="2">
    <source>
        <dbReference type="SAM" id="SignalP"/>
    </source>
</evidence>
<keyword evidence="2" id="KW-0732">Signal</keyword>
<feature type="region of interest" description="Disordered" evidence="1">
    <location>
        <begin position="212"/>
        <end position="251"/>
    </location>
</feature>
<dbReference type="Gene3D" id="2.170.140.10">
    <property type="entry name" value="Chitin binding domain"/>
    <property type="match status" value="1"/>
</dbReference>
<dbReference type="Pfam" id="PF01607">
    <property type="entry name" value="CBM_14"/>
    <property type="match status" value="1"/>
</dbReference>
<dbReference type="InterPro" id="IPR036508">
    <property type="entry name" value="Chitin-bd_dom_sf"/>
</dbReference>
<dbReference type="OrthoDB" id="3360904at2759"/>
<feature type="region of interest" description="Disordered" evidence="1">
    <location>
        <begin position="265"/>
        <end position="671"/>
    </location>
</feature>
<protein>
    <recommendedName>
        <fullName evidence="3">Chitin-binding type-2 domain-containing protein</fullName>
    </recommendedName>
</protein>
<dbReference type="PROSITE" id="PS50940">
    <property type="entry name" value="CHIT_BIND_II"/>
    <property type="match status" value="1"/>
</dbReference>
<feature type="compositionally biased region" description="Basic residues" evidence="1">
    <location>
        <begin position="303"/>
        <end position="317"/>
    </location>
</feature>
<feature type="compositionally biased region" description="Basic and acidic residues" evidence="1">
    <location>
        <begin position="577"/>
        <end position="588"/>
    </location>
</feature>
<feature type="compositionally biased region" description="Basic and acidic residues" evidence="1">
    <location>
        <begin position="407"/>
        <end position="429"/>
    </location>
</feature>
<feature type="domain" description="Chitin-binding type-2" evidence="3">
    <location>
        <begin position="126"/>
        <end position="183"/>
    </location>
</feature>
<dbReference type="GO" id="GO:0005576">
    <property type="term" value="C:extracellular region"/>
    <property type="evidence" value="ECO:0007669"/>
    <property type="project" value="InterPro"/>
</dbReference>
<name>A0A9P0GP54_9CUCU</name>
<evidence type="ECO:0000256" key="1">
    <source>
        <dbReference type="SAM" id="MobiDB-lite"/>
    </source>
</evidence>
<feature type="compositionally biased region" description="Acidic residues" evidence="1">
    <location>
        <begin position="648"/>
        <end position="661"/>
    </location>
</feature>
<feature type="compositionally biased region" description="Acidic residues" evidence="1">
    <location>
        <begin position="396"/>
        <end position="405"/>
    </location>
</feature>
<evidence type="ECO:0000259" key="3">
    <source>
        <dbReference type="PROSITE" id="PS50940"/>
    </source>
</evidence>
<gene>
    <name evidence="4" type="ORF">CEUTPL_LOCUS2960</name>
</gene>
<sequence>MKRPPGLWILLSAGVLWLSLQDVYGIRATALIFGKSSTSTSTTELPADGVSPENNVEETATSTPASSDSNSNSTNNGNSTGNSTGHTLTGIPQIDYVWDPNLPKELNGYNLSEYPFYERVPDEVIEFKCDGLHDGFYASIPHKCQVYHHCLFGTRYDFLCANYTAFDQKTFICQFVSVVDCVNSKKFWHRNDALYQTQSTTTSAPINLKSAIYTTAPPNGDDSTLPRRAQGGGGGGARRRPTRRRRPQFEYYDDEYYDDEEYYEERPRANRGRKRPRPRPRPVYEDEEDYEEYEDERYESRRTNTRRRPSRRRNKDRKKPEYDDDDVEVDEKFEDEDYLPAPKRSKPDDRRKAPEEDDEGSTRKRPSEKRRPSAEKREQSSDRKPPRKSNRRPAYDDEYEDELPQSDDSRSYEDRPRKKQGGQKEETSNDGRPIIKSSTGTIYDRPRVAPRINLPVPKNAADKYAYTTKSLGGSTTTPKPEEEYEDYEETAPKRPTNRRPAKESKKSKNDDSKTQPSGSRPRTRKPEQEEVVEKSTTPPKPKYTQRNRYRPSTTTKKPAPVSQEYEDEEYLDEEVEEQRPILKTEKKTTTTTTTTTTTSTTTTEAPRKEPVMRIIKRPFLPSRGGSPYASRGLQPVGLKAVEKPAPEIESEEYIDSDYAQDEEAKPEEKFKPSPVLIKVPVRPKYTEELIDLEPSRQQTYKARTTQRPKNPLDLNEYDVTLNDALNPTLPNLPIRAFPTGFSSGIDYSNGYQRTRYEPNQNFLYNNKVAKSPQRYEAVPQGQYSTLNAGYRQPQAQTQALYSGY</sequence>
<organism evidence="4 5">
    <name type="scientific">Ceutorhynchus assimilis</name>
    <name type="common">cabbage seed weevil</name>
    <dbReference type="NCBI Taxonomy" id="467358"/>
    <lineage>
        <taxon>Eukaryota</taxon>
        <taxon>Metazoa</taxon>
        <taxon>Ecdysozoa</taxon>
        <taxon>Arthropoda</taxon>
        <taxon>Hexapoda</taxon>
        <taxon>Insecta</taxon>
        <taxon>Pterygota</taxon>
        <taxon>Neoptera</taxon>
        <taxon>Endopterygota</taxon>
        <taxon>Coleoptera</taxon>
        <taxon>Polyphaga</taxon>
        <taxon>Cucujiformia</taxon>
        <taxon>Curculionidae</taxon>
        <taxon>Ceutorhynchinae</taxon>
        <taxon>Ceutorhynchus</taxon>
    </lineage>
</organism>